<dbReference type="EMBL" id="CM039428">
    <property type="protein sequence ID" value="KAI4350538.1"/>
    <property type="molecule type" value="Genomic_DNA"/>
</dbReference>
<dbReference type="Proteomes" id="UP000828941">
    <property type="component" value="Chromosome 3"/>
</dbReference>
<name>A0ACB9PPY1_BAUVA</name>
<gene>
    <name evidence="1" type="ORF">L6164_004986</name>
</gene>
<evidence type="ECO:0000313" key="2">
    <source>
        <dbReference type="Proteomes" id="UP000828941"/>
    </source>
</evidence>
<reference evidence="1 2" key="1">
    <citation type="journal article" date="2022" name="DNA Res.">
        <title>Chromosomal-level genome assembly of the orchid tree Bauhinia variegata (Leguminosae; Cercidoideae) supports the allotetraploid origin hypothesis of Bauhinia.</title>
        <authorList>
            <person name="Zhong Y."/>
            <person name="Chen Y."/>
            <person name="Zheng D."/>
            <person name="Pang J."/>
            <person name="Liu Y."/>
            <person name="Luo S."/>
            <person name="Meng S."/>
            <person name="Qian L."/>
            <person name="Wei D."/>
            <person name="Dai S."/>
            <person name="Zhou R."/>
        </authorList>
    </citation>
    <scope>NUCLEOTIDE SEQUENCE [LARGE SCALE GENOMIC DNA]</scope>
    <source>
        <tissue evidence="1">Leaf</tissue>
    </source>
</reference>
<accession>A0ACB9PPY1</accession>
<organism evidence="1 2">
    <name type="scientific">Bauhinia variegata</name>
    <name type="common">Purple orchid tree</name>
    <name type="synonym">Phanera variegata</name>
    <dbReference type="NCBI Taxonomy" id="167791"/>
    <lineage>
        <taxon>Eukaryota</taxon>
        <taxon>Viridiplantae</taxon>
        <taxon>Streptophyta</taxon>
        <taxon>Embryophyta</taxon>
        <taxon>Tracheophyta</taxon>
        <taxon>Spermatophyta</taxon>
        <taxon>Magnoliopsida</taxon>
        <taxon>eudicotyledons</taxon>
        <taxon>Gunneridae</taxon>
        <taxon>Pentapetalae</taxon>
        <taxon>rosids</taxon>
        <taxon>fabids</taxon>
        <taxon>Fabales</taxon>
        <taxon>Fabaceae</taxon>
        <taxon>Cercidoideae</taxon>
        <taxon>Cercideae</taxon>
        <taxon>Bauhiniinae</taxon>
        <taxon>Bauhinia</taxon>
    </lineage>
</organism>
<comment type="caution">
    <text evidence="1">The sequence shown here is derived from an EMBL/GenBank/DDBJ whole genome shotgun (WGS) entry which is preliminary data.</text>
</comment>
<protein>
    <submittedName>
        <fullName evidence="1">Uncharacterized protein</fullName>
    </submittedName>
</protein>
<keyword evidence="2" id="KW-1185">Reference proteome</keyword>
<sequence length="69" mass="7650">MFNSGTLLSSKGPLGAIWVAAYCLKRLKKSQVKETDIPTSVGSSTLPKTFNLPSPPFTLFYDYDNFCKK</sequence>
<evidence type="ECO:0000313" key="1">
    <source>
        <dbReference type="EMBL" id="KAI4350538.1"/>
    </source>
</evidence>
<proteinExistence type="predicted"/>